<proteinExistence type="predicted"/>
<gene>
    <name evidence="1" type="ORF">CKY47_34040</name>
</gene>
<dbReference type="EMBL" id="NSDM01000024">
    <property type="protein sequence ID" value="MDQ2588879.1"/>
    <property type="molecule type" value="Genomic_DNA"/>
</dbReference>
<sequence length="335" mass="35928">MTAARTRALRMRAQRLTTPARSLDELLRDVLAVQAQDTTAAGLAVRARTTGVAPADLRAALAGGAVVRTCAMRGAVHLLRREDAGPLVALLGPVNVARTRRRRLELGLDDELCARALDGLREVLVEPVPRHEVVRRLAEVGVVLDPTTEAPAYLLAYAANRGVVCAGEGTYRLVGDGSGDGFGDGREGRDARHGVAELVRRYLRAHGPATVEDFTAWSGLPAAEAARGFPVDELVEGEHGWQLPTADAPDLDGVVRLLGPFDTFLLGYRDRGLLLDPADEPFVRPGGGGPVPHVVVDGRVRGSWRRRDGRIVVEQFGHIPVSELDAEVESVLAWA</sequence>
<evidence type="ECO:0000313" key="2">
    <source>
        <dbReference type="Proteomes" id="UP001225605"/>
    </source>
</evidence>
<protein>
    <recommendedName>
        <fullName evidence="3">Winged helix DNA-binding domain-containing protein</fullName>
    </recommendedName>
</protein>
<accession>A0ABU0X9S0</accession>
<evidence type="ECO:0008006" key="3">
    <source>
        <dbReference type="Google" id="ProtNLM"/>
    </source>
</evidence>
<dbReference type="RefSeq" id="WP_306750546.1">
    <property type="nucleotide sequence ID" value="NZ_NSDM01000024.1"/>
</dbReference>
<name>A0ABU0X9S0_9PSEU</name>
<dbReference type="PANTHER" id="PTHR38479:SF2">
    <property type="entry name" value="WINGED HELIX DNA-BINDING DOMAIN-CONTAINING PROTEIN"/>
    <property type="match status" value="1"/>
</dbReference>
<evidence type="ECO:0000313" key="1">
    <source>
        <dbReference type="EMBL" id="MDQ2588879.1"/>
    </source>
</evidence>
<keyword evidence="2" id="KW-1185">Reference proteome</keyword>
<comment type="caution">
    <text evidence="1">The sequence shown here is derived from an EMBL/GenBank/DDBJ whole genome shotgun (WGS) entry which is preliminary data.</text>
</comment>
<dbReference type="Proteomes" id="UP001225605">
    <property type="component" value="Unassembled WGS sequence"/>
</dbReference>
<dbReference type="Pfam" id="PF06224">
    <property type="entry name" value="AlkZ-like"/>
    <property type="match status" value="1"/>
</dbReference>
<organism evidence="1 2">
    <name type="scientific">Saccharothrix yanglingensis</name>
    <dbReference type="NCBI Taxonomy" id="659496"/>
    <lineage>
        <taxon>Bacteria</taxon>
        <taxon>Bacillati</taxon>
        <taxon>Actinomycetota</taxon>
        <taxon>Actinomycetes</taxon>
        <taxon>Pseudonocardiales</taxon>
        <taxon>Pseudonocardiaceae</taxon>
        <taxon>Saccharothrix</taxon>
    </lineage>
</organism>
<dbReference type="PANTHER" id="PTHR38479">
    <property type="entry name" value="LMO0824 PROTEIN"/>
    <property type="match status" value="1"/>
</dbReference>
<dbReference type="InterPro" id="IPR009351">
    <property type="entry name" value="AlkZ-like"/>
</dbReference>
<reference evidence="1 2" key="1">
    <citation type="submission" date="2017-06" db="EMBL/GenBank/DDBJ databases">
        <title>Cultured bacterium strain Saccharothrix yanglingensis Hhs.015.</title>
        <authorList>
            <person name="Xia Y."/>
        </authorList>
    </citation>
    <scope>NUCLEOTIDE SEQUENCE [LARGE SCALE GENOMIC DNA]</scope>
    <source>
        <strain evidence="1 2">Hhs.015</strain>
    </source>
</reference>